<organism evidence="2 3">
    <name type="scientific">Trichonephila clavipes</name>
    <name type="common">Golden silk orbweaver</name>
    <name type="synonym">Nephila clavipes</name>
    <dbReference type="NCBI Taxonomy" id="2585209"/>
    <lineage>
        <taxon>Eukaryota</taxon>
        <taxon>Metazoa</taxon>
        <taxon>Ecdysozoa</taxon>
        <taxon>Arthropoda</taxon>
        <taxon>Chelicerata</taxon>
        <taxon>Arachnida</taxon>
        <taxon>Araneae</taxon>
        <taxon>Araneomorphae</taxon>
        <taxon>Entelegynae</taxon>
        <taxon>Araneoidea</taxon>
        <taxon>Nephilidae</taxon>
        <taxon>Trichonephila</taxon>
    </lineage>
</organism>
<proteinExistence type="predicted"/>
<sequence>MALARCRSGYLRGTNFVREAKSFFTVPALCLFLLPIYWTAGVFPWGSVDVEIQDLACDILMRKGQMDVA</sequence>
<dbReference type="AlphaFoldDB" id="A0A8X6VSP9"/>
<keyword evidence="3" id="KW-1185">Reference proteome</keyword>
<comment type="caution">
    <text evidence="2">The sequence shown here is derived from an EMBL/GenBank/DDBJ whole genome shotgun (WGS) entry which is preliminary data.</text>
</comment>
<keyword evidence="1" id="KW-1133">Transmembrane helix</keyword>
<keyword evidence="1" id="KW-0472">Membrane</keyword>
<dbReference type="Proteomes" id="UP000887159">
    <property type="component" value="Unassembled WGS sequence"/>
</dbReference>
<name>A0A8X6VSP9_TRICX</name>
<protein>
    <submittedName>
        <fullName evidence="2">Uncharacterized protein</fullName>
    </submittedName>
</protein>
<accession>A0A8X6VSP9</accession>
<evidence type="ECO:0000256" key="1">
    <source>
        <dbReference type="SAM" id="Phobius"/>
    </source>
</evidence>
<evidence type="ECO:0000313" key="2">
    <source>
        <dbReference type="EMBL" id="GFY20165.1"/>
    </source>
</evidence>
<reference evidence="2" key="1">
    <citation type="submission" date="2020-08" db="EMBL/GenBank/DDBJ databases">
        <title>Multicomponent nature underlies the extraordinary mechanical properties of spider dragline silk.</title>
        <authorList>
            <person name="Kono N."/>
            <person name="Nakamura H."/>
            <person name="Mori M."/>
            <person name="Yoshida Y."/>
            <person name="Ohtoshi R."/>
            <person name="Malay A.D."/>
            <person name="Moran D.A.P."/>
            <person name="Tomita M."/>
            <person name="Numata K."/>
            <person name="Arakawa K."/>
        </authorList>
    </citation>
    <scope>NUCLEOTIDE SEQUENCE</scope>
</reference>
<feature type="transmembrane region" description="Helical" evidence="1">
    <location>
        <begin position="20"/>
        <end position="38"/>
    </location>
</feature>
<dbReference type="EMBL" id="BMAU01021354">
    <property type="protein sequence ID" value="GFY20165.1"/>
    <property type="molecule type" value="Genomic_DNA"/>
</dbReference>
<keyword evidence="1" id="KW-0812">Transmembrane</keyword>
<gene>
    <name evidence="2" type="ORF">TNCV_2148581</name>
</gene>
<evidence type="ECO:0000313" key="3">
    <source>
        <dbReference type="Proteomes" id="UP000887159"/>
    </source>
</evidence>